<protein>
    <submittedName>
        <fullName evidence="1">Uncharacterized protein</fullName>
    </submittedName>
</protein>
<organism evidence="1">
    <name type="scientific">Siphoviridae sp. cts9W16</name>
    <dbReference type="NCBI Taxonomy" id="2823603"/>
    <lineage>
        <taxon>Viruses</taxon>
        <taxon>Duplodnaviria</taxon>
        <taxon>Heunggongvirae</taxon>
        <taxon>Uroviricota</taxon>
        <taxon>Caudoviricetes</taxon>
    </lineage>
</organism>
<proteinExistence type="predicted"/>
<evidence type="ECO:0000313" key="1">
    <source>
        <dbReference type="EMBL" id="DAD65472.1"/>
    </source>
</evidence>
<reference evidence="1" key="1">
    <citation type="journal article" date="2021" name="Proc. Natl. Acad. Sci. U.S.A.">
        <title>A Catalog of Tens of Thousands of Viruses from Human Metagenomes Reveals Hidden Associations with Chronic Diseases.</title>
        <authorList>
            <person name="Tisza M.J."/>
            <person name="Buck C.B."/>
        </authorList>
    </citation>
    <scope>NUCLEOTIDE SEQUENCE</scope>
    <source>
        <strain evidence="1">Cts9W16</strain>
    </source>
</reference>
<name>A0A8S5L6Q6_9CAUD</name>
<accession>A0A8S5L6Q6</accession>
<sequence length="36" mass="4359">MVDTKPRGRMVRTSKTNPIKLTLDRVFYLWSLICRY</sequence>
<dbReference type="EMBL" id="BK014644">
    <property type="protein sequence ID" value="DAD65472.1"/>
    <property type="molecule type" value="Genomic_DNA"/>
</dbReference>